<evidence type="ECO:0000313" key="2">
    <source>
        <dbReference type="Proteomes" id="UP001460270"/>
    </source>
</evidence>
<keyword evidence="2" id="KW-1185">Reference proteome</keyword>
<proteinExistence type="predicted"/>
<reference evidence="2" key="1">
    <citation type="submission" date="2024-04" db="EMBL/GenBank/DDBJ databases">
        <title>Salinicola lusitanus LLJ914,a marine bacterium isolated from the Okinawa Trough.</title>
        <authorList>
            <person name="Li J."/>
        </authorList>
    </citation>
    <scope>NUCLEOTIDE SEQUENCE [LARGE SCALE GENOMIC DNA]</scope>
</reference>
<organism evidence="1 2">
    <name type="scientific">Mugilogobius chulae</name>
    <name type="common">yellowstripe goby</name>
    <dbReference type="NCBI Taxonomy" id="88201"/>
    <lineage>
        <taxon>Eukaryota</taxon>
        <taxon>Metazoa</taxon>
        <taxon>Chordata</taxon>
        <taxon>Craniata</taxon>
        <taxon>Vertebrata</taxon>
        <taxon>Euteleostomi</taxon>
        <taxon>Actinopterygii</taxon>
        <taxon>Neopterygii</taxon>
        <taxon>Teleostei</taxon>
        <taxon>Neoteleostei</taxon>
        <taxon>Acanthomorphata</taxon>
        <taxon>Gobiaria</taxon>
        <taxon>Gobiiformes</taxon>
        <taxon>Gobioidei</taxon>
        <taxon>Gobiidae</taxon>
        <taxon>Gobionellinae</taxon>
        <taxon>Mugilogobius</taxon>
    </lineage>
</organism>
<comment type="caution">
    <text evidence="1">The sequence shown here is derived from an EMBL/GenBank/DDBJ whole genome shotgun (WGS) entry which is preliminary data.</text>
</comment>
<accession>A0AAW0NDP6</accession>
<dbReference type="EMBL" id="JBBPFD010000017">
    <property type="protein sequence ID" value="KAK7891280.1"/>
    <property type="molecule type" value="Genomic_DNA"/>
</dbReference>
<dbReference type="Proteomes" id="UP001460270">
    <property type="component" value="Unassembled WGS sequence"/>
</dbReference>
<name>A0AAW0NDP6_9GOBI</name>
<evidence type="ECO:0000313" key="1">
    <source>
        <dbReference type="EMBL" id="KAK7891280.1"/>
    </source>
</evidence>
<sequence length="106" mass="11248">MPGATWVCGYASTLDLPLSRQNINQQTNLESCATVPGGLGMPSIKQKSAGELMRPASPELRPDNRFVGSKNMPAAALEELDPGLGLDLDWMQCVSLVLAAAALELH</sequence>
<dbReference type="AlphaFoldDB" id="A0AAW0NDP6"/>
<gene>
    <name evidence="1" type="ORF">WMY93_023243</name>
</gene>
<protein>
    <submittedName>
        <fullName evidence="1">Uncharacterized protein</fullName>
    </submittedName>
</protein>